<dbReference type="Pfam" id="PF08583">
    <property type="entry name" value="Cmc1"/>
    <property type="match status" value="1"/>
</dbReference>
<keyword evidence="6" id="KW-1185">Reference proteome</keyword>
<comment type="caution">
    <text evidence="5">The sequence shown here is derived from an EMBL/GenBank/DDBJ whole genome shotgun (WGS) entry which is preliminary data.</text>
</comment>
<keyword evidence="2" id="KW-1015">Disulfide bond</keyword>
<dbReference type="EMBL" id="JAQQBR010000003">
    <property type="protein sequence ID" value="KAK0179348.1"/>
    <property type="molecule type" value="Genomic_DNA"/>
</dbReference>
<dbReference type="InterPro" id="IPR013892">
    <property type="entry name" value="Cyt_c_biogenesis_Cmc1-like"/>
</dbReference>
<evidence type="ECO:0000313" key="6">
    <source>
        <dbReference type="Proteomes" id="UP001168972"/>
    </source>
</evidence>
<comment type="similarity">
    <text evidence="1 3">Belongs to the CMC family.</text>
</comment>
<name>A0AA39KZ87_MICHY</name>
<reference evidence="5" key="1">
    <citation type="journal article" date="2023" name="bioRxiv">
        <title>Scaffold-level genome assemblies of two parasitoid biocontrol wasps reveal the parthenogenesis mechanism and an associated novel virus.</title>
        <authorList>
            <person name="Inwood S."/>
            <person name="Skelly J."/>
            <person name="Guhlin J."/>
            <person name="Harrop T."/>
            <person name="Goldson S."/>
            <person name="Dearden P."/>
        </authorList>
    </citation>
    <scope>NUCLEOTIDE SEQUENCE</scope>
    <source>
        <strain evidence="5">Lincoln</strain>
        <tissue evidence="5">Whole body</tissue>
    </source>
</reference>
<protein>
    <recommendedName>
        <fullName evidence="3">COX assembly mitochondrial protein</fullName>
    </recommendedName>
</protein>
<evidence type="ECO:0000313" key="5">
    <source>
        <dbReference type="EMBL" id="KAK0179348.1"/>
    </source>
</evidence>
<evidence type="ECO:0000256" key="2">
    <source>
        <dbReference type="ARBA" id="ARBA00023157"/>
    </source>
</evidence>
<reference evidence="5" key="2">
    <citation type="submission" date="2023-03" db="EMBL/GenBank/DDBJ databases">
        <authorList>
            <person name="Inwood S.N."/>
            <person name="Skelly J.G."/>
            <person name="Guhlin J."/>
            <person name="Harrop T.W.R."/>
            <person name="Goldson S.G."/>
            <person name="Dearden P.K."/>
        </authorList>
    </citation>
    <scope>NUCLEOTIDE SEQUENCE</scope>
    <source>
        <strain evidence="5">Lincoln</strain>
        <tissue evidence="5">Whole body</tissue>
    </source>
</reference>
<proteinExistence type="inferred from homology"/>
<sequence>MAENEANFTVLPDKYSAGPHGLGDPDDKTLRKLEKNVLIPKIVRDRSQKEKCTEEVKGFYECAKDAGLLVVLTCRKENLVMRSCLERWFHDENFIAECTNQYLNQRSEYRRTGIGAKYQKKKEPALL</sequence>
<accession>A0AA39KZ87</accession>
<feature type="region of interest" description="Disordered" evidence="4">
    <location>
        <begin position="1"/>
        <end position="26"/>
    </location>
</feature>
<evidence type="ECO:0000256" key="1">
    <source>
        <dbReference type="ARBA" id="ARBA00007347"/>
    </source>
</evidence>
<dbReference type="GO" id="GO:0005739">
    <property type="term" value="C:mitochondrion"/>
    <property type="evidence" value="ECO:0007669"/>
    <property type="project" value="UniProtKB-SubCell"/>
</dbReference>
<evidence type="ECO:0000256" key="4">
    <source>
        <dbReference type="SAM" id="MobiDB-lite"/>
    </source>
</evidence>
<organism evidence="5 6">
    <name type="scientific">Microctonus hyperodae</name>
    <name type="common">Parasitoid wasp</name>
    <dbReference type="NCBI Taxonomy" id="165561"/>
    <lineage>
        <taxon>Eukaryota</taxon>
        <taxon>Metazoa</taxon>
        <taxon>Ecdysozoa</taxon>
        <taxon>Arthropoda</taxon>
        <taxon>Hexapoda</taxon>
        <taxon>Insecta</taxon>
        <taxon>Pterygota</taxon>
        <taxon>Neoptera</taxon>
        <taxon>Endopterygota</taxon>
        <taxon>Hymenoptera</taxon>
        <taxon>Apocrita</taxon>
        <taxon>Ichneumonoidea</taxon>
        <taxon>Braconidae</taxon>
        <taxon>Euphorinae</taxon>
        <taxon>Microctonus</taxon>
    </lineage>
</organism>
<dbReference type="AlphaFoldDB" id="A0AA39KZ87"/>
<keyword evidence="3" id="KW-0496">Mitochondrion</keyword>
<gene>
    <name evidence="5" type="ORF">PV327_005107</name>
</gene>
<evidence type="ECO:0000256" key="3">
    <source>
        <dbReference type="RuleBase" id="RU364104"/>
    </source>
</evidence>
<dbReference type="Proteomes" id="UP001168972">
    <property type="component" value="Unassembled WGS sequence"/>
</dbReference>
<comment type="subcellular location">
    <subcellularLocation>
        <location evidence="3">Mitochondrion</location>
    </subcellularLocation>
</comment>